<dbReference type="InterPro" id="IPR029060">
    <property type="entry name" value="PIN-like_dom_sf"/>
</dbReference>
<keyword evidence="1" id="KW-0540">Nuclease</keyword>
<accession>A0ABV3SY50</accession>
<dbReference type="EMBL" id="JBFPJR010000013">
    <property type="protein sequence ID" value="MEX0427861.1"/>
    <property type="molecule type" value="Genomic_DNA"/>
</dbReference>
<dbReference type="Proteomes" id="UP001556631">
    <property type="component" value="Unassembled WGS sequence"/>
</dbReference>
<keyword evidence="4" id="KW-0460">Magnesium</keyword>
<keyword evidence="7" id="KW-1185">Reference proteome</keyword>
<feature type="domain" description="PIN" evidence="5">
    <location>
        <begin position="16"/>
        <end position="45"/>
    </location>
</feature>
<evidence type="ECO:0000313" key="7">
    <source>
        <dbReference type="Proteomes" id="UP001556631"/>
    </source>
</evidence>
<name>A0ABV3SY50_9ACTN</name>
<evidence type="ECO:0000259" key="5">
    <source>
        <dbReference type="Pfam" id="PF01850"/>
    </source>
</evidence>
<sequence>MVHAMVASMPCGVGGGATYDALIAATAQHHEHRLLTADRRARATYDALGVDYEVVDLEVATA</sequence>
<dbReference type="Pfam" id="PF01850">
    <property type="entry name" value="PIN"/>
    <property type="match status" value="1"/>
</dbReference>
<evidence type="ECO:0000313" key="6">
    <source>
        <dbReference type="EMBL" id="MEX0427861.1"/>
    </source>
</evidence>
<proteinExistence type="predicted"/>
<evidence type="ECO:0000256" key="4">
    <source>
        <dbReference type="ARBA" id="ARBA00022842"/>
    </source>
</evidence>
<dbReference type="InterPro" id="IPR002716">
    <property type="entry name" value="PIN_dom"/>
</dbReference>
<keyword evidence="3" id="KW-0378">Hydrolase</keyword>
<protein>
    <submittedName>
        <fullName evidence="6">PIN domain-containing protein</fullName>
    </submittedName>
</protein>
<organism evidence="6 7">
    <name type="scientific">Nocardioides eburneus</name>
    <dbReference type="NCBI Taxonomy" id="3231482"/>
    <lineage>
        <taxon>Bacteria</taxon>
        <taxon>Bacillati</taxon>
        <taxon>Actinomycetota</taxon>
        <taxon>Actinomycetes</taxon>
        <taxon>Propionibacteriales</taxon>
        <taxon>Nocardioidaceae</taxon>
        <taxon>Nocardioides</taxon>
    </lineage>
</organism>
<comment type="caution">
    <text evidence="6">The sequence shown here is derived from an EMBL/GenBank/DDBJ whole genome shotgun (WGS) entry which is preliminary data.</text>
</comment>
<evidence type="ECO:0000256" key="3">
    <source>
        <dbReference type="ARBA" id="ARBA00022801"/>
    </source>
</evidence>
<dbReference type="RefSeq" id="WP_367993640.1">
    <property type="nucleotide sequence ID" value="NZ_JBFPJR010000013.1"/>
</dbReference>
<evidence type="ECO:0000256" key="2">
    <source>
        <dbReference type="ARBA" id="ARBA00022723"/>
    </source>
</evidence>
<evidence type="ECO:0000256" key="1">
    <source>
        <dbReference type="ARBA" id="ARBA00022722"/>
    </source>
</evidence>
<gene>
    <name evidence="6" type="ORF">AB3X52_09535</name>
</gene>
<dbReference type="SUPFAM" id="SSF88723">
    <property type="entry name" value="PIN domain-like"/>
    <property type="match status" value="1"/>
</dbReference>
<reference evidence="6 7" key="1">
    <citation type="submission" date="2024-07" db="EMBL/GenBank/DDBJ databases">
        <authorList>
            <person name="Lee S."/>
            <person name="Kang M."/>
        </authorList>
    </citation>
    <scope>NUCLEOTIDE SEQUENCE [LARGE SCALE GENOMIC DNA]</scope>
    <source>
        <strain evidence="6 7">DS6</strain>
    </source>
</reference>
<keyword evidence="2" id="KW-0479">Metal-binding</keyword>